<evidence type="ECO:0000313" key="1">
    <source>
        <dbReference type="EMBL" id="OLQ12496.1"/>
    </source>
</evidence>
<evidence type="ECO:0000313" key="2">
    <source>
        <dbReference type="Proteomes" id="UP000186817"/>
    </source>
</evidence>
<reference evidence="1 2" key="1">
    <citation type="submission" date="2016-02" db="EMBL/GenBank/DDBJ databases">
        <title>Genome analysis of coral dinoflagellate symbionts highlights evolutionary adaptations to a symbiotic lifestyle.</title>
        <authorList>
            <person name="Aranda M."/>
            <person name="Li Y."/>
            <person name="Liew Y.J."/>
            <person name="Baumgarten S."/>
            <person name="Simakov O."/>
            <person name="Wilson M."/>
            <person name="Piel J."/>
            <person name="Ashoor H."/>
            <person name="Bougouffa S."/>
            <person name="Bajic V.B."/>
            <person name="Ryu T."/>
            <person name="Ravasi T."/>
            <person name="Bayer T."/>
            <person name="Micklem G."/>
            <person name="Kim H."/>
            <person name="Bhak J."/>
            <person name="Lajeunesse T.C."/>
            <person name="Voolstra C.R."/>
        </authorList>
    </citation>
    <scope>NUCLEOTIDE SEQUENCE [LARGE SCALE GENOMIC DNA]</scope>
    <source>
        <strain evidence="1 2">CCMP2467</strain>
    </source>
</reference>
<keyword evidence="2" id="KW-1185">Reference proteome</keyword>
<dbReference type="AlphaFoldDB" id="A0A1Q9EYH7"/>
<organism evidence="1 2">
    <name type="scientific">Symbiodinium microadriaticum</name>
    <name type="common">Dinoflagellate</name>
    <name type="synonym">Zooxanthella microadriatica</name>
    <dbReference type="NCBI Taxonomy" id="2951"/>
    <lineage>
        <taxon>Eukaryota</taxon>
        <taxon>Sar</taxon>
        <taxon>Alveolata</taxon>
        <taxon>Dinophyceae</taxon>
        <taxon>Suessiales</taxon>
        <taxon>Symbiodiniaceae</taxon>
        <taxon>Symbiodinium</taxon>
    </lineage>
</organism>
<protein>
    <submittedName>
        <fullName evidence="1">Uncharacterized protein</fullName>
    </submittedName>
</protein>
<accession>A0A1Q9EYH7</accession>
<name>A0A1Q9EYH7_SYMMI</name>
<sequence>MGEPCLWLKAPSAQSFGPVSDRRAPKVPGMSIVEKELKTALTTKETERWLDAVAKATKEGWGGAEIQQAVAEVVEEDPIAAARFMENTHRPTQAMAVIAMEEEADDWEQSVHYHDTMIKGALAANWSIYPRIPQEDPWADNVPKVDCEVVCPGVGVVMISEGMALRGEPVGDL</sequence>
<dbReference type="Proteomes" id="UP000186817">
    <property type="component" value="Unassembled WGS sequence"/>
</dbReference>
<dbReference type="EMBL" id="LSRX01000042">
    <property type="protein sequence ID" value="OLQ12496.1"/>
    <property type="molecule type" value="Genomic_DNA"/>
</dbReference>
<proteinExistence type="predicted"/>
<comment type="caution">
    <text evidence="1">The sequence shown here is derived from an EMBL/GenBank/DDBJ whole genome shotgun (WGS) entry which is preliminary data.</text>
</comment>
<gene>
    <name evidence="1" type="ORF">AK812_SmicGene3575</name>
</gene>